<gene>
    <name evidence="2" type="ORF">NOO_LOCUS11638</name>
</gene>
<feature type="compositionally biased region" description="Low complexity" evidence="1">
    <location>
        <begin position="21"/>
        <end position="39"/>
    </location>
</feature>
<feature type="compositionally biased region" description="Basic residues" evidence="1">
    <location>
        <begin position="40"/>
        <end position="49"/>
    </location>
</feature>
<dbReference type="AlphaFoldDB" id="A0A3P7K649"/>
<sequence length="49" mass="5520">QVERHSFKGTINILPPKHSNSQVKKGSTQQQQQSGVPKVPVRHFKATQQ</sequence>
<name>A0A3P7K649_ONCOC</name>
<reference evidence="2 3" key="1">
    <citation type="submission" date="2018-08" db="EMBL/GenBank/DDBJ databases">
        <authorList>
            <person name="Laetsch R D."/>
            <person name="Stevens L."/>
            <person name="Kumar S."/>
            <person name="Blaxter L. M."/>
        </authorList>
    </citation>
    <scope>NUCLEOTIDE SEQUENCE [LARGE SCALE GENOMIC DNA]</scope>
</reference>
<protein>
    <submittedName>
        <fullName evidence="2">Uncharacterized protein</fullName>
    </submittedName>
</protein>
<organism evidence="2 3">
    <name type="scientific">Onchocerca ochengi</name>
    <name type="common">Filarial nematode worm</name>
    <dbReference type="NCBI Taxonomy" id="42157"/>
    <lineage>
        <taxon>Eukaryota</taxon>
        <taxon>Metazoa</taxon>
        <taxon>Ecdysozoa</taxon>
        <taxon>Nematoda</taxon>
        <taxon>Chromadorea</taxon>
        <taxon>Rhabditida</taxon>
        <taxon>Spirurina</taxon>
        <taxon>Spiruromorpha</taxon>
        <taxon>Filarioidea</taxon>
        <taxon>Onchocercidae</taxon>
        <taxon>Onchocerca</taxon>
    </lineage>
</organism>
<accession>A0A3P7K649</accession>
<evidence type="ECO:0000256" key="1">
    <source>
        <dbReference type="SAM" id="MobiDB-lite"/>
    </source>
</evidence>
<evidence type="ECO:0000313" key="2">
    <source>
        <dbReference type="EMBL" id="VDM96669.1"/>
    </source>
</evidence>
<dbReference type="EMBL" id="UYRW01008449">
    <property type="protein sequence ID" value="VDM96669.1"/>
    <property type="molecule type" value="Genomic_DNA"/>
</dbReference>
<feature type="non-terminal residue" evidence="2">
    <location>
        <position position="1"/>
    </location>
</feature>
<dbReference type="Proteomes" id="UP000271087">
    <property type="component" value="Unassembled WGS sequence"/>
</dbReference>
<proteinExistence type="predicted"/>
<keyword evidence="3" id="KW-1185">Reference proteome</keyword>
<feature type="region of interest" description="Disordered" evidence="1">
    <location>
        <begin position="1"/>
        <end position="49"/>
    </location>
</feature>
<evidence type="ECO:0000313" key="3">
    <source>
        <dbReference type="Proteomes" id="UP000271087"/>
    </source>
</evidence>